<keyword evidence="1" id="KW-0597">Phosphoprotein</keyword>
<name>A0ABS9X0L9_9GAMM</name>
<dbReference type="Gene3D" id="2.130.10.10">
    <property type="entry name" value="YVTN repeat-like/Quinoprotein amine dehydrogenase"/>
    <property type="match status" value="4"/>
</dbReference>
<reference evidence="3" key="1">
    <citation type="submission" date="2022-01" db="EMBL/GenBank/DDBJ databases">
        <title>Colwellia maritima, isolated from seawater.</title>
        <authorList>
            <person name="Kristyanto S."/>
            <person name="Jung J."/>
            <person name="Jeon C.O."/>
        </authorList>
    </citation>
    <scope>NUCLEOTIDE SEQUENCE</scope>
    <source>
        <strain evidence="3">MSW7</strain>
    </source>
</reference>
<organism evidence="3 4">
    <name type="scientific">Colwellia maritima</name>
    <dbReference type="NCBI Taxonomy" id="2912588"/>
    <lineage>
        <taxon>Bacteria</taxon>
        <taxon>Pseudomonadati</taxon>
        <taxon>Pseudomonadota</taxon>
        <taxon>Gammaproteobacteria</taxon>
        <taxon>Alteromonadales</taxon>
        <taxon>Colwelliaceae</taxon>
        <taxon>Colwellia</taxon>
    </lineage>
</organism>
<protein>
    <recommendedName>
        <fullName evidence="2">Two component regulator three Y domain-containing protein</fullName>
    </recommendedName>
</protein>
<dbReference type="Pfam" id="PF07495">
    <property type="entry name" value="Y_Y_Y"/>
    <property type="match status" value="1"/>
</dbReference>
<dbReference type="InterPro" id="IPR011110">
    <property type="entry name" value="Reg_prop"/>
</dbReference>
<dbReference type="Gene3D" id="2.60.40.10">
    <property type="entry name" value="Immunoglobulins"/>
    <property type="match status" value="1"/>
</dbReference>
<dbReference type="PANTHER" id="PTHR43547:SF2">
    <property type="entry name" value="HYBRID SIGNAL TRANSDUCTION HISTIDINE KINASE C"/>
    <property type="match status" value="1"/>
</dbReference>
<evidence type="ECO:0000259" key="2">
    <source>
        <dbReference type="Pfam" id="PF07495"/>
    </source>
</evidence>
<accession>A0ABS9X0L9</accession>
<keyword evidence="4" id="KW-1185">Reference proteome</keyword>
<dbReference type="PANTHER" id="PTHR43547">
    <property type="entry name" value="TWO-COMPONENT HISTIDINE KINASE"/>
    <property type="match status" value="1"/>
</dbReference>
<feature type="domain" description="Two component regulator three Y" evidence="2">
    <location>
        <begin position="734"/>
        <end position="770"/>
    </location>
</feature>
<dbReference type="InterPro" id="IPR013783">
    <property type="entry name" value="Ig-like_fold"/>
</dbReference>
<dbReference type="RefSeq" id="WP_242286043.1">
    <property type="nucleotide sequence ID" value="NZ_JAKKSL010000002.1"/>
</dbReference>
<dbReference type="Pfam" id="PF07494">
    <property type="entry name" value="Reg_prop"/>
    <property type="match status" value="4"/>
</dbReference>
<dbReference type="InterPro" id="IPR011123">
    <property type="entry name" value="Y_Y_Y"/>
</dbReference>
<dbReference type="InterPro" id="IPR015943">
    <property type="entry name" value="WD40/YVTN_repeat-like_dom_sf"/>
</dbReference>
<evidence type="ECO:0000313" key="3">
    <source>
        <dbReference type="EMBL" id="MCI2283799.1"/>
    </source>
</evidence>
<evidence type="ECO:0000256" key="1">
    <source>
        <dbReference type="ARBA" id="ARBA00022553"/>
    </source>
</evidence>
<dbReference type="Proteomes" id="UP001139646">
    <property type="component" value="Unassembled WGS sequence"/>
</dbReference>
<comment type="caution">
    <text evidence="3">The sequence shown here is derived from an EMBL/GenBank/DDBJ whole genome shotgun (WGS) entry which is preliminary data.</text>
</comment>
<sequence>MFIRFLLFILFFGFIYSEKVVSIENNNSDSIFEFGDYYFKDVNADQVLQRDAISSFVEDNEGFIWIASSDGLLRYDGSDYKAFKYDENESNSLSGNRINTMWKGYDGLIYIGTNANGLSVFNPQTEQFINYKHNSNNQNSLANNSIRAIIGDEQGGIWLGTNSGLDYFDPSLNTFTHFTHQKDDKATLNDNHVRSLLIDKNKVLWVGTWQGLNKFNHDTQTFESVLSDHNQPNSFANQIIYTMFESSDGKLWLGTADKGAAWIEPTLKQKNLTINWLSIEPSNKNAISSPWVTAIKQITPTTLWISTYGGGINEVNILSGKVTKHMLYDKFIVGSINQNEISTLFIDSSGIVWIGNWGKGINIYNTNNAAFRTLRHSPVRDTGLSTDEVLSILELKNGHIWLGTNKNGIDVFSPTLGFINGHRPSNGQDDQLQADGVLAMAQTTNGDIWVGTMHQGLYRYNSKTDNFKHFTPQDGIDVRGVTRLWADNDGDLWIASDVSFYRFDSKNKQFIAQTTFDNKEFSTSVNGIRVSGDGSTWVATIQGLFVILKGTNQLLPIVDEHGHLISELNQQINSVFFDNEQNMWVNSNRDKLFKISSWTKNIVNSQAIKVIPNNEKMTFYYRMGHNESDRLWGSEGMLDTSTLQSVKLDQANGIDVGNQYYGNVGKTKAGLLFFGGSNGLLIIKPELYRDWEHEPNVVITKLKIDGKTQNSRNEESLILPAEVKSISFEFLGLDYSAPQKLHYAYQLEGYDDHWIETNAKQRSTQYTNLPLATILLK</sequence>
<dbReference type="EMBL" id="JAKKSL010000002">
    <property type="protein sequence ID" value="MCI2283799.1"/>
    <property type="molecule type" value="Genomic_DNA"/>
</dbReference>
<dbReference type="SUPFAM" id="SSF63829">
    <property type="entry name" value="Calcium-dependent phosphotriesterase"/>
    <property type="match status" value="3"/>
</dbReference>
<evidence type="ECO:0000313" key="4">
    <source>
        <dbReference type="Proteomes" id="UP001139646"/>
    </source>
</evidence>
<proteinExistence type="predicted"/>
<gene>
    <name evidence="3" type="ORF">L3081_10810</name>
</gene>